<dbReference type="PROSITE" id="PS00028">
    <property type="entry name" value="ZINC_FINGER_C2H2_1"/>
    <property type="match status" value="3"/>
</dbReference>
<evidence type="ECO:0000313" key="10">
    <source>
        <dbReference type="EMBL" id="SSX29975.1"/>
    </source>
</evidence>
<sequence>MRSKQSYFSLIVDMDLYHDEYSVFYHYDTVDTNKPVNGHQIDNDVIEVPSDSDNEEVLNKTELNSHDNDQVESDFDEDFDEEDENNTQTFENDLSLDNGDTMNNDYEDYTVDLDMQVMGVNSCETLENTDGTYRCPLCPKEVVSKYNLKRHMMIHTGEKPHKCPTCFKGFREQSDLRKHKKVHIYGNRLFECNICFRSYQSYKATKCYHCDGDDEDLPPPNTFEDESKLYNCFLCPTTNLTVAQLKRHLIEIHPATNRVTYNNLGNFNHSNSNSNGVSNGVKTKTVSTFSGSRNVEDMEKIHKCNVCAKAFRSKQFLMLHTLTHANNRIEPSTAF</sequence>
<dbReference type="AlphaFoldDB" id="A0A336MJ96"/>
<keyword evidence="5" id="KW-0862">Zinc</keyword>
<feature type="compositionally biased region" description="Acidic residues" evidence="8">
    <location>
        <begin position="70"/>
        <end position="85"/>
    </location>
</feature>
<keyword evidence="2" id="KW-0479">Metal-binding</keyword>
<feature type="domain" description="C2H2-type" evidence="9">
    <location>
        <begin position="133"/>
        <end position="160"/>
    </location>
</feature>
<evidence type="ECO:0000256" key="5">
    <source>
        <dbReference type="ARBA" id="ARBA00022833"/>
    </source>
</evidence>
<dbReference type="FunFam" id="3.30.160.60:FF:000446">
    <property type="entry name" value="Zinc finger protein"/>
    <property type="match status" value="1"/>
</dbReference>
<feature type="domain" description="C2H2-type" evidence="9">
    <location>
        <begin position="161"/>
        <end position="183"/>
    </location>
</feature>
<dbReference type="PANTHER" id="PTHR16515">
    <property type="entry name" value="PR DOMAIN ZINC FINGER PROTEIN"/>
    <property type="match status" value="1"/>
</dbReference>
<evidence type="ECO:0000256" key="2">
    <source>
        <dbReference type="ARBA" id="ARBA00022723"/>
    </source>
</evidence>
<dbReference type="GO" id="GO:0005634">
    <property type="term" value="C:nucleus"/>
    <property type="evidence" value="ECO:0007669"/>
    <property type="project" value="UniProtKB-SubCell"/>
</dbReference>
<evidence type="ECO:0000256" key="8">
    <source>
        <dbReference type="SAM" id="MobiDB-lite"/>
    </source>
</evidence>
<dbReference type="EMBL" id="UFQT01001313">
    <property type="protein sequence ID" value="SSX29975.1"/>
    <property type="molecule type" value="Genomic_DNA"/>
</dbReference>
<dbReference type="PANTHER" id="PTHR16515:SF66">
    <property type="entry name" value="C2H2-TYPE DOMAIN-CONTAINING PROTEIN"/>
    <property type="match status" value="1"/>
</dbReference>
<dbReference type="GO" id="GO:0010468">
    <property type="term" value="P:regulation of gene expression"/>
    <property type="evidence" value="ECO:0007669"/>
    <property type="project" value="TreeGrafter"/>
</dbReference>
<keyword evidence="6" id="KW-0539">Nucleus</keyword>
<dbReference type="SUPFAM" id="SSF57667">
    <property type="entry name" value="beta-beta-alpha zinc fingers"/>
    <property type="match status" value="2"/>
</dbReference>
<feature type="compositionally biased region" description="Basic and acidic residues" evidence="8">
    <location>
        <begin position="60"/>
        <end position="69"/>
    </location>
</feature>
<accession>A0A336MJ96</accession>
<evidence type="ECO:0000256" key="7">
    <source>
        <dbReference type="PROSITE-ProRule" id="PRU00042"/>
    </source>
</evidence>
<organism evidence="10">
    <name type="scientific">Culicoides sonorensis</name>
    <name type="common">Biting midge</name>
    <dbReference type="NCBI Taxonomy" id="179676"/>
    <lineage>
        <taxon>Eukaryota</taxon>
        <taxon>Metazoa</taxon>
        <taxon>Ecdysozoa</taxon>
        <taxon>Arthropoda</taxon>
        <taxon>Hexapoda</taxon>
        <taxon>Insecta</taxon>
        <taxon>Pterygota</taxon>
        <taxon>Neoptera</taxon>
        <taxon>Endopterygota</taxon>
        <taxon>Diptera</taxon>
        <taxon>Nematocera</taxon>
        <taxon>Chironomoidea</taxon>
        <taxon>Ceratopogonidae</taxon>
        <taxon>Ceratopogoninae</taxon>
        <taxon>Culicoides</taxon>
        <taxon>Monoculicoides</taxon>
    </lineage>
</organism>
<proteinExistence type="predicted"/>
<keyword evidence="3" id="KW-0677">Repeat</keyword>
<evidence type="ECO:0000256" key="6">
    <source>
        <dbReference type="ARBA" id="ARBA00023242"/>
    </source>
</evidence>
<name>A0A336MJ96_CULSO</name>
<dbReference type="VEuPathDB" id="VectorBase:CSON001933"/>
<dbReference type="GO" id="GO:0008270">
    <property type="term" value="F:zinc ion binding"/>
    <property type="evidence" value="ECO:0007669"/>
    <property type="project" value="UniProtKB-KW"/>
</dbReference>
<evidence type="ECO:0000256" key="1">
    <source>
        <dbReference type="ARBA" id="ARBA00004123"/>
    </source>
</evidence>
<dbReference type="PROSITE" id="PS50157">
    <property type="entry name" value="ZINC_FINGER_C2H2_2"/>
    <property type="match status" value="3"/>
</dbReference>
<dbReference type="SMART" id="SM00355">
    <property type="entry name" value="ZnF_C2H2"/>
    <property type="match status" value="4"/>
</dbReference>
<dbReference type="FunFam" id="3.30.160.60:FF:000624">
    <property type="entry name" value="zinc finger protein 697"/>
    <property type="match status" value="1"/>
</dbReference>
<dbReference type="InterPro" id="IPR036236">
    <property type="entry name" value="Znf_C2H2_sf"/>
</dbReference>
<keyword evidence="4 7" id="KW-0863">Zinc-finger</keyword>
<feature type="domain" description="C2H2-type" evidence="9">
    <location>
        <begin position="302"/>
        <end position="329"/>
    </location>
</feature>
<evidence type="ECO:0000256" key="4">
    <source>
        <dbReference type="ARBA" id="ARBA00022771"/>
    </source>
</evidence>
<dbReference type="Gene3D" id="3.30.160.60">
    <property type="entry name" value="Classic Zinc Finger"/>
    <property type="match status" value="3"/>
</dbReference>
<protein>
    <submittedName>
        <fullName evidence="10">CSON001933 protein</fullName>
    </submittedName>
</protein>
<reference evidence="10" key="1">
    <citation type="submission" date="2018-07" db="EMBL/GenBank/DDBJ databases">
        <authorList>
            <person name="Quirk P.G."/>
            <person name="Krulwich T.A."/>
        </authorList>
    </citation>
    <scope>NUCLEOTIDE SEQUENCE</scope>
</reference>
<dbReference type="Pfam" id="PF00096">
    <property type="entry name" value="zf-C2H2"/>
    <property type="match status" value="3"/>
</dbReference>
<evidence type="ECO:0000259" key="9">
    <source>
        <dbReference type="PROSITE" id="PS50157"/>
    </source>
</evidence>
<feature type="region of interest" description="Disordered" evidence="8">
    <location>
        <begin position="60"/>
        <end position="88"/>
    </location>
</feature>
<dbReference type="InterPro" id="IPR013087">
    <property type="entry name" value="Znf_C2H2_type"/>
</dbReference>
<evidence type="ECO:0000256" key="3">
    <source>
        <dbReference type="ARBA" id="ARBA00022737"/>
    </source>
</evidence>
<dbReference type="InterPro" id="IPR050331">
    <property type="entry name" value="Zinc_finger"/>
</dbReference>
<comment type="subcellular location">
    <subcellularLocation>
        <location evidence="1">Nucleus</location>
    </subcellularLocation>
</comment>
<gene>
    <name evidence="10" type="primary">CSON001933</name>
</gene>